<protein>
    <submittedName>
        <fullName evidence="2">Uncharacterized protein</fullName>
    </submittedName>
</protein>
<feature type="compositionally biased region" description="Polar residues" evidence="1">
    <location>
        <begin position="75"/>
        <end position="86"/>
    </location>
</feature>
<dbReference type="GeneID" id="38113819"/>
<accession>A0A3D8SKF6</accession>
<feature type="region of interest" description="Disordered" evidence="1">
    <location>
        <begin position="29"/>
        <end position="109"/>
    </location>
</feature>
<sequence>MSSLAFGEQYHITLQKRLVSGFDERLLGNVHGVDDTRDPTQDRQTDVDEEVSTASALKKDSKRRQDEGKDELANVTKSGIRQQSWSGLDLAGPKEPRKPAAVGYKGDQD</sequence>
<organism evidence="2 3">
    <name type="scientific">Aspergillus mulundensis</name>
    <dbReference type="NCBI Taxonomy" id="1810919"/>
    <lineage>
        <taxon>Eukaryota</taxon>
        <taxon>Fungi</taxon>
        <taxon>Dikarya</taxon>
        <taxon>Ascomycota</taxon>
        <taxon>Pezizomycotina</taxon>
        <taxon>Eurotiomycetes</taxon>
        <taxon>Eurotiomycetidae</taxon>
        <taxon>Eurotiales</taxon>
        <taxon>Aspergillaceae</taxon>
        <taxon>Aspergillus</taxon>
        <taxon>Aspergillus subgen. Nidulantes</taxon>
    </lineage>
</organism>
<reference evidence="2 3" key="1">
    <citation type="journal article" date="2018" name="IMA Fungus">
        <title>IMA Genome-F 9: Draft genome sequence of Annulohypoxylon stygium, Aspergillus mulundensis, Berkeleyomyces basicola (syn. Thielaviopsis basicola), Ceratocystis smalleyi, two Cercospora beticola strains, Coleophoma cylindrospora, Fusarium fracticaudum, Phialophora cf. hyalina, and Morchella septimelata.</title>
        <authorList>
            <person name="Wingfield B.D."/>
            <person name="Bills G.F."/>
            <person name="Dong Y."/>
            <person name="Huang W."/>
            <person name="Nel W.J."/>
            <person name="Swalarsk-Parry B.S."/>
            <person name="Vaghefi N."/>
            <person name="Wilken P.M."/>
            <person name="An Z."/>
            <person name="de Beer Z.W."/>
            <person name="De Vos L."/>
            <person name="Chen L."/>
            <person name="Duong T.A."/>
            <person name="Gao Y."/>
            <person name="Hammerbacher A."/>
            <person name="Kikkert J.R."/>
            <person name="Li Y."/>
            <person name="Li H."/>
            <person name="Li K."/>
            <person name="Li Q."/>
            <person name="Liu X."/>
            <person name="Ma X."/>
            <person name="Naidoo K."/>
            <person name="Pethybridge S.J."/>
            <person name="Sun J."/>
            <person name="Steenkamp E.T."/>
            <person name="van der Nest M.A."/>
            <person name="van Wyk S."/>
            <person name="Wingfield M.J."/>
            <person name="Xiong C."/>
            <person name="Yue Q."/>
            <person name="Zhang X."/>
        </authorList>
    </citation>
    <scope>NUCLEOTIDE SEQUENCE [LARGE SCALE GENOMIC DNA]</scope>
    <source>
        <strain evidence="2 3">DSM 5745</strain>
    </source>
</reference>
<dbReference type="Proteomes" id="UP000256690">
    <property type="component" value="Unassembled WGS sequence"/>
</dbReference>
<gene>
    <name evidence="2" type="ORF">DSM5745_03449</name>
</gene>
<dbReference type="EMBL" id="PVWQ01000003">
    <property type="protein sequence ID" value="RDW86807.1"/>
    <property type="molecule type" value="Genomic_DNA"/>
</dbReference>
<dbReference type="OrthoDB" id="5393766at2759"/>
<proteinExistence type="predicted"/>
<evidence type="ECO:0000313" key="2">
    <source>
        <dbReference type="EMBL" id="RDW86807.1"/>
    </source>
</evidence>
<dbReference type="AlphaFoldDB" id="A0A3D8SKF6"/>
<comment type="caution">
    <text evidence="2">The sequence shown here is derived from an EMBL/GenBank/DDBJ whole genome shotgun (WGS) entry which is preliminary data.</text>
</comment>
<evidence type="ECO:0000313" key="3">
    <source>
        <dbReference type="Proteomes" id="UP000256690"/>
    </source>
</evidence>
<feature type="compositionally biased region" description="Basic and acidic residues" evidence="1">
    <location>
        <begin position="29"/>
        <end position="46"/>
    </location>
</feature>
<feature type="compositionally biased region" description="Basic and acidic residues" evidence="1">
    <location>
        <begin position="57"/>
        <end position="72"/>
    </location>
</feature>
<evidence type="ECO:0000256" key="1">
    <source>
        <dbReference type="SAM" id="MobiDB-lite"/>
    </source>
</evidence>
<dbReference type="RefSeq" id="XP_026606331.1">
    <property type="nucleotide sequence ID" value="XM_026745465.1"/>
</dbReference>
<keyword evidence="3" id="KW-1185">Reference proteome</keyword>
<name>A0A3D8SKF6_9EURO</name>